<dbReference type="InterPro" id="IPR000620">
    <property type="entry name" value="EamA_dom"/>
</dbReference>
<dbReference type="Pfam" id="PF00892">
    <property type="entry name" value="EamA"/>
    <property type="match status" value="1"/>
</dbReference>
<dbReference type="EMBL" id="LBRS01000001">
    <property type="protein sequence ID" value="KKQ02174.1"/>
    <property type="molecule type" value="Genomic_DNA"/>
</dbReference>
<keyword evidence="1" id="KW-1133">Transmembrane helix</keyword>
<gene>
    <name evidence="3" type="ORF">US11_C0001G0133</name>
</gene>
<dbReference type="AlphaFoldDB" id="A0A0G0GQW0"/>
<reference evidence="3 4" key="1">
    <citation type="journal article" date="2015" name="Nature">
        <title>rRNA introns, odd ribosomes, and small enigmatic genomes across a large radiation of phyla.</title>
        <authorList>
            <person name="Brown C.T."/>
            <person name="Hug L.A."/>
            <person name="Thomas B.C."/>
            <person name="Sharon I."/>
            <person name="Castelle C.J."/>
            <person name="Singh A."/>
            <person name="Wilkins M.J."/>
            <person name="Williams K.H."/>
            <person name="Banfield J.F."/>
        </authorList>
    </citation>
    <scope>NUCLEOTIDE SEQUENCE [LARGE SCALE GENOMIC DNA]</scope>
</reference>
<evidence type="ECO:0000259" key="2">
    <source>
        <dbReference type="Pfam" id="PF00892"/>
    </source>
</evidence>
<keyword evidence="1" id="KW-0812">Transmembrane</keyword>
<dbReference type="PATRIC" id="fig|1618480.3.peg.141"/>
<accession>A0A0G0GQW0</accession>
<feature type="domain" description="EamA" evidence="2">
    <location>
        <begin position="4"/>
        <end position="138"/>
    </location>
</feature>
<feature type="transmembrane region" description="Helical" evidence="1">
    <location>
        <begin position="33"/>
        <end position="54"/>
    </location>
</feature>
<dbReference type="InterPro" id="IPR037185">
    <property type="entry name" value="EmrE-like"/>
</dbReference>
<dbReference type="Gene3D" id="1.10.3730.20">
    <property type="match status" value="1"/>
</dbReference>
<evidence type="ECO:0000313" key="4">
    <source>
        <dbReference type="Proteomes" id="UP000034344"/>
    </source>
</evidence>
<name>A0A0G0GQW0_9BACT</name>
<protein>
    <recommendedName>
        <fullName evidence="2">EamA domain-containing protein</fullName>
    </recommendedName>
</protein>
<keyword evidence="1" id="KW-0472">Membrane</keyword>
<comment type="caution">
    <text evidence="3">The sequence shown here is derived from an EMBL/GenBank/DDBJ whole genome shotgun (WGS) entry which is preliminary data.</text>
</comment>
<dbReference type="GO" id="GO:0016020">
    <property type="term" value="C:membrane"/>
    <property type="evidence" value="ECO:0007669"/>
    <property type="project" value="InterPro"/>
</dbReference>
<evidence type="ECO:0000313" key="3">
    <source>
        <dbReference type="EMBL" id="KKQ02174.1"/>
    </source>
</evidence>
<dbReference type="SUPFAM" id="SSF103481">
    <property type="entry name" value="Multidrug resistance efflux transporter EmrE"/>
    <property type="match status" value="1"/>
</dbReference>
<proteinExistence type="predicted"/>
<evidence type="ECO:0000256" key="1">
    <source>
        <dbReference type="SAM" id="Phobius"/>
    </source>
</evidence>
<sequence>MNNWLLYAFLSAIFAAMTAILAKIGVKNVNSNLATAIRTIVILLFAWGIVFFQGTAKQLSSISKTSFIFLFFSGIATGLSWLFYFRALQLGNAAKVAPVDKLSLVFTIMLAAIILKEKVTLLILLGAILMSVGTILITFSK</sequence>
<feature type="transmembrane region" description="Helical" evidence="1">
    <location>
        <begin position="121"/>
        <end position="139"/>
    </location>
</feature>
<feature type="transmembrane region" description="Helical" evidence="1">
    <location>
        <begin position="6"/>
        <end position="26"/>
    </location>
</feature>
<feature type="transmembrane region" description="Helical" evidence="1">
    <location>
        <begin position="66"/>
        <end position="84"/>
    </location>
</feature>
<organism evidence="3 4">
    <name type="scientific">Candidatus Roizmanbacteria bacterium GW2011_GWA2_36_23</name>
    <dbReference type="NCBI Taxonomy" id="1618480"/>
    <lineage>
        <taxon>Bacteria</taxon>
        <taxon>Candidatus Roizmaniibacteriota</taxon>
    </lineage>
</organism>
<dbReference type="Proteomes" id="UP000034344">
    <property type="component" value="Unassembled WGS sequence"/>
</dbReference>